<protein>
    <submittedName>
        <fullName evidence="5">Cna protein B-type domain protein</fullName>
    </submittedName>
</protein>
<reference evidence="5 6" key="1">
    <citation type="submission" date="2016-12" db="EMBL/GenBank/DDBJ databases">
        <authorList>
            <person name="Song W.-J."/>
            <person name="Kurnit D.M."/>
        </authorList>
    </citation>
    <scope>NUCLEOTIDE SEQUENCE [LARGE SCALE GENOMIC DNA]</scope>
    <source>
        <strain evidence="5 6">DSM 30827</strain>
    </source>
</reference>
<evidence type="ECO:0000256" key="1">
    <source>
        <dbReference type="SAM" id="MobiDB-lite"/>
    </source>
</evidence>
<dbReference type="Proteomes" id="UP000217209">
    <property type="component" value="Chromosome"/>
</dbReference>
<proteinExistence type="predicted"/>
<dbReference type="SUPFAM" id="SSF117074">
    <property type="entry name" value="Hypothetical protein PA1324"/>
    <property type="match status" value="1"/>
</dbReference>
<name>A0A1Q2HXA8_9CORY</name>
<accession>A0A1Q2HXA8</accession>
<dbReference type="KEGG" id="cgv:CGLAU_07570"/>
<dbReference type="GO" id="GO:0005975">
    <property type="term" value="P:carbohydrate metabolic process"/>
    <property type="evidence" value="ECO:0007669"/>
    <property type="project" value="UniProtKB-ARBA"/>
</dbReference>
<dbReference type="InterPro" id="IPR013783">
    <property type="entry name" value="Ig-like_fold"/>
</dbReference>
<keyword evidence="2" id="KW-1133">Transmembrane helix</keyword>
<evidence type="ECO:0000256" key="2">
    <source>
        <dbReference type="SAM" id="Phobius"/>
    </source>
</evidence>
<evidence type="ECO:0000259" key="4">
    <source>
        <dbReference type="Pfam" id="PF17802"/>
    </source>
</evidence>
<keyword evidence="2" id="KW-0812">Transmembrane</keyword>
<dbReference type="AlphaFoldDB" id="A0A1Q2HXA8"/>
<feature type="region of interest" description="Disordered" evidence="1">
    <location>
        <begin position="191"/>
        <end position="262"/>
    </location>
</feature>
<feature type="domain" description="SpaA-like prealbumin fold" evidence="4">
    <location>
        <begin position="82"/>
        <end position="158"/>
    </location>
</feature>
<sequence length="294" mass="31018" precursor="true">MPKMTHTMKARLLATSAATAVMLLTVPGGIADADAQSRPVSGNDGKISMQSVDRNRALSLKVTKAKGNLYDDTHEGELPEGRLEGVKFTLFIAPDIPVGTDADRDEASRARTKEEWDAVKREPVATQTTDSNGEVTFTNLAPGLYLLEELAPDAEHNYHTSAPQWIVLPLTDAYGTRFVYDNVMVVKPSPTTTPATPGVPSPPGAKETPAPPDTPPGKITTPIVTPPPATPPADTFPVDTPLGDNLAPNTPPEDSPVKPGPGRLAETGASVLLIVFVGLTLIGLGVLISRKKAK</sequence>
<organism evidence="5 6">
    <name type="scientific">Corynebacterium glaucum</name>
    <dbReference type="NCBI Taxonomy" id="187491"/>
    <lineage>
        <taxon>Bacteria</taxon>
        <taxon>Bacillati</taxon>
        <taxon>Actinomycetota</taxon>
        <taxon>Actinomycetes</taxon>
        <taxon>Mycobacteriales</taxon>
        <taxon>Corynebacteriaceae</taxon>
        <taxon>Corynebacterium</taxon>
    </lineage>
</organism>
<dbReference type="EMBL" id="CP019688">
    <property type="protein sequence ID" value="AQQ15469.1"/>
    <property type="molecule type" value="Genomic_DNA"/>
</dbReference>
<feature type="compositionally biased region" description="Pro residues" evidence="1">
    <location>
        <begin position="197"/>
        <end position="215"/>
    </location>
</feature>
<feature type="chain" id="PRO_5039333968" evidence="3">
    <location>
        <begin position="21"/>
        <end position="294"/>
    </location>
</feature>
<feature type="signal peptide" evidence="3">
    <location>
        <begin position="1"/>
        <end position="20"/>
    </location>
</feature>
<feature type="compositionally biased region" description="Low complexity" evidence="1">
    <location>
        <begin position="232"/>
        <end position="241"/>
    </location>
</feature>
<evidence type="ECO:0000313" key="5">
    <source>
        <dbReference type="EMBL" id="AQQ15469.1"/>
    </source>
</evidence>
<evidence type="ECO:0000256" key="3">
    <source>
        <dbReference type="SAM" id="SignalP"/>
    </source>
</evidence>
<evidence type="ECO:0000313" key="6">
    <source>
        <dbReference type="Proteomes" id="UP000217209"/>
    </source>
</evidence>
<gene>
    <name evidence="5" type="ORF">CGLAU_07570</name>
</gene>
<dbReference type="Pfam" id="PF17802">
    <property type="entry name" value="SpaA"/>
    <property type="match status" value="1"/>
</dbReference>
<dbReference type="NCBIfam" id="TIGR01167">
    <property type="entry name" value="LPXTG_anchor"/>
    <property type="match status" value="1"/>
</dbReference>
<keyword evidence="6" id="KW-1185">Reference proteome</keyword>
<dbReference type="InterPro" id="IPR041033">
    <property type="entry name" value="SpaA_PFL_dom_1"/>
</dbReference>
<feature type="transmembrane region" description="Helical" evidence="2">
    <location>
        <begin position="268"/>
        <end position="288"/>
    </location>
</feature>
<keyword evidence="2" id="KW-0472">Membrane</keyword>
<keyword evidence="3" id="KW-0732">Signal</keyword>
<dbReference type="Gene3D" id="2.60.40.10">
    <property type="entry name" value="Immunoglobulins"/>
    <property type="match status" value="1"/>
</dbReference>